<dbReference type="PANTHER" id="PTHR45947:SF3">
    <property type="entry name" value="SULFOQUINOVOSYL TRANSFERASE SQD2"/>
    <property type="match status" value="1"/>
</dbReference>
<evidence type="ECO:0000313" key="3">
    <source>
        <dbReference type="EMBL" id="OGC27557.1"/>
    </source>
</evidence>
<sequence>MKIAIVHDYLNQFGGAERVVQELHDIFPEAPIYTSIYDRNKMPAGINDARIVTSFMQNIPGILKHYRKYFFLYPLAFSLFDLSKYDVILSSSSAFAKGVRKRKGQLHICYCYTPMRFVWRYRDYVKRERFSRLTKMLLPIMLYPIKLWDLATARRVDFFVAISRTVADRIRRYYGRGSDIIYPPVNCDYFLPSGEDGDYFLEVVRLNPYKRIDLVVEAFNRLGHRLKIVGDGPDRERLQGLAKGNIEFLGKISDAELLSIIAGCRALIFPGEEDWGLAPLEAMSCGRPVIAFKGGAAVEFVKEPETGCFFDQPTVESLTRAVEKFAANKFDKRVIREHALRYDRVKFREQIKAYIAQKYKGYR</sequence>
<dbReference type="InterPro" id="IPR028098">
    <property type="entry name" value="Glyco_trans_4-like_N"/>
</dbReference>
<evidence type="ECO:0000313" key="4">
    <source>
        <dbReference type="Proteomes" id="UP000178602"/>
    </source>
</evidence>
<protein>
    <recommendedName>
        <fullName evidence="5">Glycosyl transferase family 1 domain-containing protein</fullName>
    </recommendedName>
</protein>
<dbReference type="PANTHER" id="PTHR45947">
    <property type="entry name" value="SULFOQUINOVOSYL TRANSFERASE SQD2"/>
    <property type="match status" value="1"/>
</dbReference>
<dbReference type="GO" id="GO:0016757">
    <property type="term" value="F:glycosyltransferase activity"/>
    <property type="evidence" value="ECO:0007669"/>
    <property type="project" value="InterPro"/>
</dbReference>
<proteinExistence type="predicted"/>
<dbReference type="Proteomes" id="UP000178602">
    <property type="component" value="Unassembled WGS sequence"/>
</dbReference>
<dbReference type="EMBL" id="MEUG01000001">
    <property type="protein sequence ID" value="OGC27557.1"/>
    <property type="molecule type" value="Genomic_DNA"/>
</dbReference>
<dbReference type="Pfam" id="PF13439">
    <property type="entry name" value="Glyco_transf_4"/>
    <property type="match status" value="1"/>
</dbReference>
<name>A0A1F4T4T8_UNCSA</name>
<organism evidence="3 4">
    <name type="scientific">candidate division WOR-1 bacterium RIFOXYC12_FULL_54_18</name>
    <dbReference type="NCBI Taxonomy" id="1802584"/>
    <lineage>
        <taxon>Bacteria</taxon>
        <taxon>Bacillati</taxon>
        <taxon>Saganbacteria</taxon>
    </lineage>
</organism>
<dbReference type="AlphaFoldDB" id="A0A1F4T4T8"/>
<feature type="domain" description="Glycosyltransferase subfamily 4-like N-terminal" evidence="2">
    <location>
        <begin position="13"/>
        <end position="188"/>
    </location>
</feature>
<dbReference type="SUPFAM" id="SSF53756">
    <property type="entry name" value="UDP-Glycosyltransferase/glycogen phosphorylase"/>
    <property type="match status" value="1"/>
</dbReference>
<evidence type="ECO:0000259" key="1">
    <source>
        <dbReference type="Pfam" id="PF00534"/>
    </source>
</evidence>
<reference evidence="3 4" key="1">
    <citation type="journal article" date="2016" name="Nat. Commun.">
        <title>Thousands of microbial genomes shed light on interconnected biogeochemical processes in an aquifer system.</title>
        <authorList>
            <person name="Anantharaman K."/>
            <person name="Brown C.T."/>
            <person name="Hug L.A."/>
            <person name="Sharon I."/>
            <person name="Castelle C.J."/>
            <person name="Probst A.J."/>
            <person name="Thomas B.C."/>
            <person name="Singh A."/>
            <person name="Wilkins M.J."/>
            <person name="Karaoz U."/>
            <person name="Brodie E.L."/>
            <person name="Williams K.H."/>
            <person name="Hubbard S.S."/>
            <person name="Banfield J.F."/>
        </authorList>
    </citation>
    <scope>NUCLEOTIDE SEQUENCE [LARGE SCALE GENOMIC DNA]</scope>
</reference>
<dbReference type="Pfam" id="PF00534">
    <property type="entry name" value="Glycos_transf_1"/>
    <property type="match status" value="1"/>
</dbReference>
<gene>
    <name evidence="3" type="ORF">A3K49_00850</name>
</gene>
<dbReference type="InterPro" id="IPR001296">
    <property type="entry name" value="Glyco_trans_1"/>
</dbReference>
<evidence type="ECO:0000259" key="2">
    <source>
        <dbReference type="Pfam" id="PF13439"/>
    </source>
</evidence>
<comment type="caution">
    <text evidence="3">The sequence shown here is derived from an EMBL/GenBank/DDBJ whole genome shotgun (WGS) entry which is preliminary data.</text>
</comment>
<dbReference type="InterPro" id="IPR050194">
    <property type="entry name" value="Glycosyltransferase_grp1"/>
</dbReference>
<accession>A0A1F4T4T8</accession>
<evidence type="ECO:0008006" key="5">
    <source>
        <dbReference type="Google" id="ProtNLM"/>
    </source>
</evidence>
<dbReference type="Gene3D" id="3.40.50.2000">
    <property type="entry name" value="Glycogen Phosphorylase B"/>
    <property type="match status" value="2"/>
</dbReference>
<feature type="domain" description="Glycosyl transferase family 1" evidence="1">
    <location>
        <begin position="194"/>
        <end position="332"/>
    </location>
</feature>